<dbReference type="EMBL" id="QNRI01000005">
    <property type="protein sequence ID" value="RBO98278.1"/>
    <property type="molecule type" value="Genomic_DNA"/>
</dbReference>
<keyword evidence="4" id="KW-0645">Protease</keyword>
<keyword evidence="4" id="KW-0121">Carboxypeptidase</keyword>
<keyword evidence="5" id="KW-1185">Reference proteome</keyword>
<dbReference type="AlphaFoldDB" id="A0A366EA42"/>
<feature type="domain" description="D-alanyl-D-alanine carboxypeptidase-like core" evidence="3">
    <location>
        <begin position="144"/>
        <end position="275"/>
    </location>
</feature>
<dbReference type="InterPro" id="IPR009045">
    <property type="entry name" value="Zn_M74/Hedgehog-like"/>
</dbReference>
<dbReference type="InterPro" id="IPR052179">
    <property type="entry name" value="DD-CPase-like"/>
</dbReference>
<gene>
    <name evidence="4" type="ORF">DES48_105129</name>
</gene>
<feature type="region of interest" description="Disordered" evidence="1">
    <location>
        <begin position="26"/>
        <end position="86"/>
    </location>
</feature>
<dbReference type="STRING" id="200904.GCA_900168775_01174"/>
<name>A0A366EA42_9BACI</name>
<comment type="caution">
    <text evidence="4">The sequence shown here is derived from an EMBL/GenBank/DDBJ whole genome shotgun (WGS) entry which is preliminary data.</text>
</comment>
<dbReference type="PANTHER" id="PTHR34385">
    <property type="entry name" value="D-ALANYL-D-ALANINE CARBOXYPEPTIDASE"/>
    <property type="match status" value="1"/>
</dbReference>
<sequence length="296" mass="33182">MQKIYIASIFLIGLFLTACQQGDPNTNIDEKEQTTQQEQQADQSVPKKETAKTEEQDNASDGLNENESAKADDSTNEEDKQKEEKEIDKHIAKVEKSTGLHVVDNPESPEVYVNKQRTLPEGYVPPNLVVPDVSHYSSEGSPKRQLQKVAADALEQLFAEADQQGIGLVAVSGYRSYERQKQIYESAVANKGQEHADKFSARPGTSEHQTGLAMDVASATETAATLLEQSFKQTDAGTWLAENAHNFGFIIRYPEGKNEITGYNYEPWHIRYVGKEIATEIYNEDITLEEYFGYDY</sequence>
<dbReference type="RefSeq" id="WP_245911356.1">
    <property type="nucleotide sequence ID" value="NZ_BAABQN010000005.1"/>
</dbReference>
<dbReference type="InterPro" id="IPR058193">
    <property type="entry name" value="VanY/YodJ_core_dom"/>
</dbReference>
<dbReference type="InterPro" id="IPR003709">
    <property type="entry name" value="VanY-like_core_dom"/>
</dbReference>
<feature type="compositionally biased region" description="Basic and acidic residues" evidence="1">
    <location>
        <begin position="67"/>
        <end position="86"/>
    </location>
</feature>
<dbReference type="Gene3D" id="3.30.1380.10">
    <property type="match status" value="1"/>
</dbReference>
<dbReference type="Proteomes" id="UP000252254">
    <property type="component" value="Unassembled WGS sequence"/>
</dbReference>
<dbReference type="PANTHER" id="PTHR34385:SF1">
    <property type="entry name" value="PEPTIDOGLYCAN L-ALANYL-D-GLUTAMATE ENDOPEPTIDASE CWLK"/>
    <property type="match status" value="1"/>
</dbReference>
<protein>
    <submittedName>
        <fullName evidence="4">D-alanyl-D-alanine carboxypeptidase</fullName>
    </submittedName>
</protein>
<dbReference type="Pfam" id="PF02557">
    <property type="entry name" value="VanY"/>
    <property type="match status" value="1"/>
</dbReference>
<accession>A0A366EA42</accession>
<dbReference type="GO" id="GO:0006508">
    <property type="term" value="P:proteolysis"/>
    <property type="evidence" value="ECO:0007669"/>
    <property type="project" value="InterPro"/>
</dbReference>
<keyword evidence="2" id="KW-0732">Signal</keyword>
<feature type="compositionally biased region" description="Basic and acidic residues" evidence="1">
    <location>
        <begin position="45"/>
        <end position="55"/>
    </location>
</feature>
<dbReference type="GO" id="GO:0004180">
    <property type="term" value="F:carboxypeptidase activity"/>
    <property type="evidence" value="ECO:0007669"/>
    <property type="project" value="UniProtKB-KW"/>
</dbReference>
<dbReference type="PROSITE" id="PS51257">
    <property type="entry name" value="PROKAR_LIPOPROTEIN"/>
    <property type="match status" value="1"/>
</dbReference>
<evidence type="ECO:0000256" key="1">
    <source>
        <dbReference type="SAM" id="MobiDB-lite"/>
    </source>
</evidence>
<feature type="signal peptide" evidence="2">
    <location>
        <begin position="1"/>
        <end position="20"/>
    </location>
</feature>
<proteinExistence type="predicted"/>
<keyword evidence="4" id="KW-0378">Hydrolase</keyword>
<evidence type="ECO:0000313" key="4">
    <source>
        <dbReference type="EMBL" id="RBO98278.1"/>
    </source>
</evidence>
<evidence type="ECO:0000259" key="3">
    <source>
        <dbReference type="Pfam" id="PF02557"/>
    </source>
</evidence>
<evidence type="ECO:0000256" key="2">
    <source>
        <dbReference type="SAM" id="SignalP"/>
    </source>
</evidence>
<dbReference type="CDD" id="cd14852">
    <property type="entry name" value="LD-carboxypeptidase"/>
    <property type="match status" value="1"/>
</dbReference>
<feature type="chain" id="PRO_5039532152" evidence="2">
    <location>
        <begin position="21"/>
        <end position="296"/>
    </location>
</feature>
<reference evidence="4 5" key="1">
    <citation type="submission" date="2018-06" db="EMBL/GenBank/DDBJ databases">
        <title>Genomic Encyclopedia of Type Strains, Phase IV (KMG-IV): sequencing the most valuable type-strain genomes for metagenomic binning, comparative biology and taxonomic classification.</title>
        <authorList>
            <person name="Goeker M."/>
        </authorList>
    </citation>
    <scope>NUCLEOTIDE SEQUENCE [LARGE SCALE GENOMIC DNA]</scope>
    <source>
        <strain evidence="4 5">DSM 15140</strain>
    </source>
</reference>
<dbReference type="SUPFAM" id="SSF55166">
    <property type="entry name" value="Hedgehog/DD-peptidase"/>
    <property type="match status" value="1"/>
</dbReference>
<organism evidence="4 5">
    <name type="scientific">Paraliobacillus ryukyuensis</name>
    <dbReference type="NCBI Taxonomy" id="200904"/>
    <lineage>
        <taxon>Bacteria</taxon>
        <taxon>Bacillati</taxon>
        <taxon>Bacillota</taxon>
        <taxon>Bacilli</taxon>
        <taxon>Bacillales</taxon>
        <taxon>Bacillaceae</taxon>
        <taxon>Paraliobacillus</taxon>
    </lineage>
</organism>
<evidence type="ECO:0000313" key="5">
    <source>
        <dbReference type="Proteomes" id="UP000252254"/>
    </source>
</evidence>